<dbReference type="InterPro" id="IPR023606">
    <property type="entry name" value="CoA-Trfase_III_dom_1_sf"/>
</dbReference>
<dbReference type="AlphaFoldDB" id="A0A850PMB1"/>
<evidence type="ECO:0000313" key="2">
    <source>
        <dbReference type="EMBL" id="NVN49290.1"/>
    </source>
</evidence>
<dbReference type="PANTHER" id="PTHR48207">
    <property type="entry name" value="SUCCINATE--HYDROXYMETHYLGLUTARATE COA-TRANSFERASE"/>
    <property type="match status" value="1"/>
</dbReference>
<dbReference type="EMBL" id="JABFYL010000014">
    <property type="protein sequence ID" value="NVN49290.1"/>
    <property type="molecule type" value="Genomic_DNA"/>
</dbReference>
<proteinExistence type="predicted"/>
<dbReference type="GO" id="GO:0008410">
    <property type="term" value="F:CoA-transferase activity"/>
    <property type="evidence" value="ECO:0007669"/>
    <property type="project" value="TreeGrafter"/>
</dbReference>
<dbReference type="Gene3D" id="3.30.1540.10">
    <property type="entry name" value="formyl-coa transferase, domain 3"/>
    <property type="match status" value="1"/>
</dbReference>
<sequence length="399" mass="43406">MTTSRQPLEGLRVLDLSNLLAGPMSTMHLADYGADVIKVEHPTRGDEMRKWGLQKDGVGLFFKVINRNKRTITIDLGNPQGRDLVRKLAAEVDVVVENFRTGTVERWGIGYDDLAAANPDLIMVHLTGFGRTGPLAHEPGFGSLVEAFAGAAYVNGHDDREPLIQPFGLGDTSAAIFAAFAVMVAVYNRDQGHGGQEIDLGLYEGLFTMLGPQVINYDQLGVIQERYGADNPFVAPRGTYLTRDGHWVAISGSTQATFERICRALELDHLLTDERFSTNALRVANGAALADLLRKSIIGRDRDDLVALARKHQATMGPVNNVADMFTDSQVEARGNLVEIEDPELGPVRMQNVAITFSETPGNVTHTGPEKAAFNDEVFGGLLGLGKEEIERLKDAGVI</sequence>
<organism evidence="2 3">
    <name type="scientific">Mycolicibacterium hippocampi</name>
    <dbReference type="NCBI Taxonomy" id="659824"/>
    <lineage>
        <taxon>Bacteria</taxon>
        <taxon>Bacillati</taxon>
        <taxon>Actinomycetota</taxon>
        <taxon>Actinomycetes</taxon>
        <taxon>Mycobacteriales</taxon>
        <taxon>Mycobacteriaceae</taxon>
        <taxon>Mycolicibacterium</taxon>
    </lineage>
</organism>
<accession>A0A850PMB1</accession>
<keyword evidence="1" id="KW-0808">Transferase</keyword>
<keyword evidence="3" id="KW-1185">Reference proteome</keyword>
<dbReference type="InterPro" id="IPR050483">
    <property type="entry name" value="CoA-transferase_III_domain"/>
</dbReference>
<dbReference type="Pfam" id="PF02515">
    <property type="entry name" value="CoA_transf_3"/>
    <property type="match status" value="1"/>
</dbReference>
<dbReference type="Proteomes" id="UP000570517">
    <property type="component" value="Unassembled WGS sequence"/>
</dbReference>
<dbReference type="SUPFAM" id="SSF89796">
    <property type="entry name" value="CoA-transferase family III (CaiB/BaiF)"/>
    <property type="match status" value="1"/>
</dbReference>
<dbReference type="RefSeq" id="WP_178357681.1">
    <property type="nucleotide sequence ID" value="NZ_JABFYL010000014.1"/>
</dbReference>
<name>A0A850PMB1_9MYCO</name>
<dbReference type="Gene3D" id="3.40.50.10540">
    <property type="entry name" value="Crotonobetainyl-coa:carnitine coa-transferase, domain 1"/>
    <property type="match status" value="1"/>
</dbReference>
<gene>
    <name evidence="2" type="ORF">HLY00_394</name>
</gene>
<dbReference type="PANTHER" id="PTHR48207:SF3">
    <property type="entry name" value="SUCCINATE--HYDROXYMETHYLGLUTARATE COA-TRANSFERASE"/>
    <property type="match status" value="1"/>
</dbReference>
<comment type="caution">
    <text evidence="2">The sequence shown here is derived from an EMBL/GenBank/DDBJ whole genome shotgun (WGS) entry which is preliminary data.</text>
</comment>
<dbReference type="InterPro" id="IPR003673">
    <property type="entry name" value="CoA-Trfase_fam_III"/>
</dbReference>
<evidence type="ECO:0000256" key="1">
    <source>
        <dbReference type="ARBA" id="ARBA00022679"/>
    </source>
</evidence>
<dbReference type="InterPro" id="IPR044855">
    <property type="entry name" value="CoA-Trfase_III_dom3_sf"/>
</dbReference>
<reference evidence="2 3" key="1">
    <citation type="submission" date="2020-05" db="EMBL/GenBank/DDBJ databases">
        <title>Draft genome sequence of Mycobacterium hippocampi DL, isolated from European seabass, Dicentrarchus labrax, reared in fish farms.</title>
        <authorList>
            <person name="Stathopoulou P."/>
            <person name="Asimakis E."/>
            <person name="Tzokas K."/>
            <person name="Batargias C."/>
            <person name="Tsiamis G."/>
        </authorList>
    </citation>
    <scope>NUCLEOTIDE SEQUENCE [LARGE SCALE GENOMIC DNA]</scope>
    <source>
        <strain evidence="2 3">DL</strain>
    </source>
</reference>
<evidence type="ECO:0000313" key="3">
    <source>
        <dbReference type="Proteomes" id="UP000570517"/>
    </source>
</evidence>
<protein>
    <submittedName>
        <fullName evidence="2">CaiB/BaiF family protein</fullName>
    </submittedName>
</protein>